<accession>A0A1M2VYK1</accession>
<sequence length="61" mass="6578">MSEVVLMSSTKSECGVGRVKAIVGCGECGFGGFERYALTEEEKSDKEMVRETGKRAKEAKG</sequence>
<dbReference type="EMBL" id="MNAD01000458">
    <property type="protein sequence ID" value="OJT12677.1"/>
    <property type="molecule type" value="Genomic_DNA"/>
</dbReference>
<proteinExistence type="predicted"/>
<reference evidence="1 2" key="1">
    <citation type="submission" date="2016-10" db="EMBL/GenBank/DDBJ databases">
        <title>Genome sequence of the basidiomycete white-rot fungus Trametes pubescens.</title>
        <authorList>
            <person name="Makela M.R."/>
            <person name="Granchi Z."/>
            <person name="Peng M."/>
            <person name="De Vries R.P."/>
            <person name="Grigoriev I."/>
            <person name="Riley R."/>
            <person name="Hilden K."/>
        </authorList>
    </citation>
    <scope>NUCLEOTIDE SEQUENCE [LARGE SCALE GENOMIC DNA]</scope>
    <source>
        <strain evidence="1 2">FBCC735</strain>
    </source>
</reference>
<evidence type="ECO:0000313" key="2">
    <source>
        <dbReference type="Proteomes" id="UP000184267"/>
    </source>
</evidence>
<protein>
    <submittedName>
        <fullName evidence="1">Uncharacterized protein</fullName>
    </submittedName>
</protein>
<dbReference type="AlphaFoldDB" id="A0A1M2VYK1"/>
<comment type="caution">
    <text evidence="1">The sequence shown here is derived from an EMBL/GenBank/DDBJ whole genome shotgun (WGS) entry which is preliminary data.</text>
</comment>
<keyword evidence="2" id="KW-1185">Reference proteome</keyword>
<organism evidence="1 2">
    <name type="scientific">Trametes pubescens</name>
    <name type="common">White-rot fungus</name>
    <dbReference type="NCBI Taxonomy" id="154538"/>
    <lineage>
        <taxon>Eukaryota</taxon>
        <taxon>Fungi</taxon>
        <taxon>Dikarya</taxon>
        <taxon>Basidiomycota</taxon>
        <taxon>Agaricomycotina</taxon>
        <taxon>Agaricomycetes</taxon>
        <taxon>Polyporales</taxon>
        <taxon>Polyporaceae</taxon>
        <taxon>Trametes</taxon>
    </lineage>
</organism>
<dbReference type="Proteomes" id="UP000184267">
    <property type="component" value="Unassembled WGS sequence"/>
</dbReference>
<name>A0A1M2VYK1_TRAPU</name>
<gene>
    <name evidence="1" type="ORF">TRAPUB_10775</name>
</gene>
<evidence type="ECO:0000313" key="1">
    <source>
        <dbReference type="EMBL" id="OJT12677.1"/>
    </source>
</evidence>